<dbReference type="Pfam" id="PF13639">
    <property type="entry name" value="zf-RING_2"/>
    <property type="match status" value="1"/>
</dbReference>
<dbReference type="SUPFAM" id="SSF57850">
    <property type="entry name" value="RING/U-box"/>
    <property type="match status" value="1"/>
</dbReference>
<accession>A0A6C0CVV1</accession>
<keyword evidence="1" id="KW-0479">Metal-binding</keyword>
<dbReference type="InterPro" id="IPR001841">
    <property type="entry name" value="Znf_RING"/>
</dbReference>
<evidence type="ECO:0000256" key="1">
    <source>
        <dbReference type="ARBA" id="ARBA00022723"/>
    </source>
</evidence>
<organism evidence="5">
    <name type="scientific">viral metagenome</name>
    <dbReference type="NCBI Taxonomy" id="1070528"/>
    <lineage>
        <taxon>unclassified sequences</taxon>
        <taxon>metagenomes</taxon>
        <taxon>organismal metagenomes</taxon>
    </lineage>
</organism>
<dbReference type="GO" id="GO:0061630">
    <property type="term" value="F:ubiquitin protein ligase activity"/>
    <property type="evidence" value="ECO:0007669"/>
    <property type="project" value="TreeGrafter"/>
</dbReference>
<dbReference type="PROSITE" id="PS50089">
    <property type="entry name" value="ZF_RING_2"/>
    <property type="match status" value="1"/>
</dbReference>
<keyword evidence="3" id="KW-0862">Zinc</keyword>
<dbReference type="InterPro" id="IPR013083">
    <property type="entry name" value="Znf_RING/FYVE/PHD"/>
</dbReference>
<dbReference type="SMART" id="SM00184">
    <property type="entry name" value="RING"/>
    <property type="match status" value="1"/>
</dbReference>
<evidence type="ECO:0000256" key="2">
    <source>
        <dbReference type="ARBA" id="ARBA00022771"/>
    </source>
</evidence>
<dbReference type="AlphaFoldDB" id="A0A6C0CVV1"/>
<dbReference type="PANTHER" id="PTHR45969:SF69">
    <property type="entry name" value="FINGER DOMAIN PROTEIN, PUTATIVE (AFU_ORTHOLOGUE AFUA_3G12190)-RELATED"/>
    <property type="match status" value="1"/>
</dbReference>
<proteinExistence type="predicted"/>
<protein>
    <recommendedName>
        <fullName evidence="4">RING-type domain-containing protein</fullName>
    </recommendedName>
</protein>
<name>A0A6C0CVV1_9ZZZZ</name>
<evidence type="ECO:0000256" key="3">
    <source>
        <dbReference type="ARBA" id="ARBA00022833"/>
    </source>
</evidence>
<dbReference type="EMBL" id="MN739494">
    <property type="protein sequence ID" value="QHT08377.1"/>
    <property type="molecule type" value="Genomic_DNA"/>
</dbReference>
<evidence type="ECO:0000259" key="4">
    <source>
        <dbReference type="PROSITE" id="PS50089"/>
    </source>
</evidence>
<sequence length="196" mass="23174">MQKLELSSVDVGNVVKKLMNKFVNNTLEVDELYYSKNFKKYADECVSREFYRKMRYYFMNSRVHIDKFLGKQLKIIRWLEIKQCTKNKCGQWLDIYSCLDDGCPKCEIKKEEKKNKILVCKLLKPIVCCEMNTCSMCLDDMNEGDEVSKLECGHSFHPSCIENWILKYNKQQCPNCRTEVIKNNKVKKSNNFTLLV</sequence>
<feature type="domain" description="RING-type" evidence="4">
    <location>
        <begin position="134"/>
        <end position="177"/>
    </location>
</feature>
<reference evidence="5" key="1">
    <citation type="journal article" date="2020" name="Nature">
        <title>Giant virus diversity and host interactions through global metagenomics.</title>
        <authorList>
            <person name="Schulz F."/>
            <person name="Roux S."/>
            <person name="Paez-Espino D."/>
            <person name="Jungbluth S."/>
            <person name="Walsh D.A."/>
            <person name="Denef V.J."/>
            <person name="McMahon K.D."/>
            <person name="Konstantinidis K.T."/>
            <person name="Eloe-Fadrosh E.A."/>
            <person name="Kyrpides N.C."/>
            <person name="Woyke T."/>
        </authorList>
    </citation>
    <scope>NUCLEOTIDE SEQUENCE</scope>
    <source>
        <strain evidence="5">GVMAG-M-3300022752-66</strain>
    </source>
</reference>
<dbReference type="Gene3D" id="3.30.40.10">
    <property type="entry name" value="Zinc/RING finger domain, C3HC4 (zinc finger)"/>
    <property type="match status" value="1"/>
</dbReference>
<keyword evidence="2" id="KW-0863">Zinc-finger</keyword>
<dbReference type="GO" id="GO:0016567">
    <property type="term" value="P:protein ubiquitination"/>
    <property type="evidence" value="ECO:0007669"/>
    <property type="project" value="TreeGrafter"/>
</dbReference>
<dbReference type="GO" id="GO:0008270">
    <property type="term" value="F:zinc ion binding"/>
    <property type="evidence" value="ECO:0007669"/>
    <property type="project" value="UniProtKB-KW"/>
</dbReference>
<evidence type="ECO:0000313" key="5">
    <source>
        <dbReference type="EMBL" id="QHT08377.1"/>
    </source>
</evidence>
<dbReference type="PANTHER" id="PTHR45969">
    <property type="entry name" value="RING ZINC FINGER PROTEIN-RELATED"/>
    <property type="match status" value="1"/>
</dbReference>